<keyword evidence="2" id="KW-0238">DNA-binding</keyword>
<dbReference type="RefSeq" id="WP_129893278.1">
    <property type="nucleotide sequence ID" value="NZ_CP035758.1"/>
</dbReference>
<dbReference type="EMBL" id="CP035758">
    <property type="protein sequence ID" value="QBD82209.1"/>
    <property type="molecule type" value="Genomic_DNA"/>
</dbReference>
<dbReference type="SUPFAM" id="SSF46955">
    <property type="entry name" value="Putative DNA-binding domain"/>
    <property type="match status" value="1"/>
</dbReference>
<feature type="domain" description="Helix-turn-helix" evidence="1">
    <location>
        <begin position="4"/>
        <end position="57"/>
    </location>
</feature>
<name>A0A4P6K258_KTERU</name>
<dbReference type="NCBIfam" id="TIGR01764">
    <property type="entry name" value="excise"/>
    <property type="match status" value="1"/>
</dbReference>
<dbReference type="Proteomes" id="UP000290365">
    <property type="component" value="Chromosome"/>
</dbReference>
<proteinExistence type="predicted"/>
<protein>
    <submittedName>
        <fullName evidence="2">DNA-binding protein</fullName>
    </submittedName>
</protein>
<gene>
    <name evidence="2" type="ORF">EPA93_42015</name>
</gene>
<reference evidence="2 3" key="1">
    <citation type="submission" date="2019-01" db="EMBL/GenBank/DDBJ databases">
        <title>Ktedonosporobacter rubrisoli SCAWS-G2.</title>
        <authorList>
            <person name="Huang Y."/>
            <person name="Yan B."/>
        </authorList>
    </citation>
    <scope>NUCLEOTIDE SEQUENCE [LARGE SCALE GENOMIC DNA]</scope>
    <source>
        <strain evidence="2 3">SCAWS-G2</strain>
    </source>
</reference>
<dbReference type="Gene3D" id="1.10.1660.10">
    <property type="match status" value="1"/>
</dbReference>
<organism evidence="2 3">
    <name type="scientific">Ktedonosporobacter rubrisoli</name>
    <dbReference type="NCBI Taxonomy" id="2509675"/>
    <lineage>
        <taxon>Bacteria</taxon>
        <taxon>Bacillati</taxon>
        <taxon>Chloroflexota</taxon>
        <taxon>Ktedonobacteria</taxon>
        <taxon>Ktedonobacterales</taxon>
        <taxon>Ktedonosporobacteraceae</taxon>
        <taxon>Ktedonosporobacter</taxon>
    </lineage>
</organism>
<accession>A0A4P6K258</accession>
<keyword evidence="3" id="KW-1185">Reference proteome</keyword>
<dbReference type="AlphaFoldDB" id="A0A4P6K258"/>
<dbReference type="InterPro" id="IPR009061">
    <property type="entry name" value="DNA-bd_dom_put_sf"/>
</dbReference>
<dbReference type="InterPro" id="IPR041657">
    <property type="entry name" value="HTH_17"/>
</dbReference>
<sequence length="60" mass="7062">MTDLLTVEQVAQELQVNVKTVYQWIKAKRLKATNIGTKNRANWRIERKDLENFLDEGKTD</sequence>
<evidence type="ECO:0000313" key="3">
    <source>
        <dbReference type="Proteomes" id="UP000290365"/>
    </source>
</evidence>
<dbReference type="OrthoDB" id="5525992at2"/>
<dbReference type="GO" id="GO:0003677">
    <property type="term" value="F:DNA binding"/>
    <property type="evidence" value="ECO:0007669"/>
    <property type="project" value="UniProtKB-KW"/>
</dbReference>
<evidence type="ECO:0000313" key="2">
    <source>
        <dbReference type="EMBL" id="QBD82209.1"/>
    </source>
</evidence>
<dbReference type="KEGG" id="kbs:EPA93_42015"/>
<dbReference type="InterPro" id="IPR010093">
    <property type="entry name" value="SinI_DNA-bd"/>
</dbReference>
<dbReference type="Pfam" id="PF12728">
    <property type="entry name" value="HTH_17"/>
    <property type="match status" value="1"/>
</dbReference>
<evidence type="ECO:0000259" key="1">
    <source>
        <dbReference type="Pfam" id="PF12728"/>
    </source>
</evidence>